<dbReference type="PROSITE" id="PS51257">
    <property type="entry name" value="PROKAR_LIPOPROTEIN"/>
    <property type="match status" value="1"/>
</dbReference>
<organism evidence="1 2">
    <name type="scientific">Hymenobacter roseosalivarius DSM 11622</name>
    <dbReference type="NCBI Taxonomy" id="645990"/>
    <lineage>
        <taxon>Bacteria</taxon>
        <taxon>Pseudomonadati</taxon>
        <taxon>Bacteroidota</taxon>
        <taxon>Cytophagia</taxon>
        <taxon>Cytophagales</taxon>
        <taxon>Hymenobacteraceae</taxon>
        <taxon>Hymenobacter</taxon>
    </lineage>
</organism>
<evidence type="ECO:0000313" key="2">
    <source>
        <dbReference type="Proteomes" id="UP000192266"/>
    </source>
</evidence>
<keyword evidence="2" id="KW-1185">Reference proteome</keyword>
<reference evidence="1 2" key="1">
    <citation type="submission" date="2017-04" db="EMBL/GenBank/DDBJ databases">
        <authorList>
            <person name="Afonso C.L."/>
            <person name="Miller P.J."/>
            <person name="Scott M.A."/>
            <person name="Spackman E."/>
            <person name="Goraichik I."/>
            <person name="Dimitrov K.M."/>
            <person name="Suarez D.L."/>
            <person name="Swayne D.E."/>
        </authorList>
    </citation>
    <scope>NUCLEOTIDE SEQUENCE [LARGE SCALE GENOMIC DNA]</scope>
    <source>
        <strain evidence="1 2">DSM 11622</strain>
    </source>
</reference>
<name>A0A1W1UHN7_9BACT</name>
<accession>A0A1W1UHN7</accession>
<proteinExistence type="predicted"/>
<dbReference type="EMBL" id="FWWW01000020">
    <property type="protein sequence ID" value="SMB80331.1"/>
    <property type="molecule type" value="Genomic_DNA"/>
</dbReference>
<protein>
    <submittedName>
        <fullName evidence="1">Uncharacterized protein</fullName>
    </submittedName>
</protein>
<gene>
    <name evidence="1" type="ORF">SAMN00120144_3803</name>
</gene>
<dbReference type="STRING" id="645990.SAMN00120144_3803"/>
<dbReference type="Proteomes" id="UP000192266">
    <property type="component" value="Unassembled WGS sequence"/>
</dbReference>
<evidence type="ECO:0000313" key="1">
    <source>
        <dbReference type="EMBL" id="SMB80331.1"/>
    </source>
</evidence>
<dbReference type="AlphaFoldDB" id="A0A1W1UHN7"/>
<sequence length="44" mass="4949">MSTKSIISYLWSSSYLHPVPHYSSLSACPLMHENTILAIIDRAN</sequence>